<dbReference type="Proteomes" id="UP000192276">
    <property type="component" value="Unassembled WGS sequence"/>
</dbReference>
<evidence type="ECO:0000313" key="4">
    <source>
        <dbReference type="Proteomes" id="UP000192276"/>
    </source>
</evidence>
<sequence>MKRVITLGIVASVLVFAACKGGSKKEESSENATSEQSSNSGEEQKSAPANAPKEYAVTITPDSAILGKQKEALVKVTGATAIALTDPDGKDNGIELTFKLTVTNKTQIGDGRSVSIAYSDSRLQLDNGTNITHDSGTDFLRAQPEATSGVESWTYKVPAGAKPTALNLFYDDTRVSVGVALSEK</sequence>
<accession>A0A1V9FPP0</accession>
<proteinExistence type="predicted"/>
<gene>
    <name evidence="3" type="ORF">A4R26_20430</name>
</gene>
<feature type="signal peptide" evidence="2">
    <location>
        <begin position="1"/>
        <end position="17"/>
    </location>
</feature>
<evidence type="ECO:0000256" key="2">
    <source>
        <dbReference type="SAM" id="SignalP"/>
    </source>
</evidence>
<reference evidence="4" key="1">
    <citation type="submission" date="2016-04" db="EMBL/GenBank/DDBJ databases">
        <authorList>
            <person name="Chen L."/>
            <person name="Zhuang W."/>
            <person name="Wang G."/>
        </authorList>
    </citation>
    <scope>NUCLEOTIDE SEQUENCE [LARGE SCALE GENOMIC DNA]</scope>
    <source>
        <strain evidence="4">208</strain>
    </source>
</reference>
<evidence type="ECO:0008006" key="5">
    <source>
        <dbReference type="Google" id="ProtNLM"/>
    </source>
</evidence>
<feature type="compositionally biased region" description="Polar residues" evidence="1">
    <location>
        <begin position="30"/>
        <end position="41"/>
    </location>
</feature>
<name>A0A1V9FPP0_9BACT</name>
<organism evidence="3 4">
    <name type="scientific">Niastella populi</name>
    <dbReference type="NCBI Taxonomy" id="550983"/>
    <lineage>
        <taxon>Bacteria</taxon>
        <taxon>Pseudomonadati</taxon>
        <taxon>Bacteroidota</taxon>
        <taxon>Chitinophagia</taxon>
        <taxon>Chitinophagales</taxon>
        <taxon>Chitinophagaceae</taxon>
        <taxon>Niastella</taxon>
    </lineage>
</organism>
<feature type="chain" id="PRO_5012280345" description="DUF4352 domain-containing protein" evidence="2">
    <location>
        <begin position="18"/>
        <end position="184"/>
    </location>
</feature>
<evidence type="ECO:0000313" key="3">
    <source>
        <dbReference type="EMBL" id="OQP60325.1"/>
    </source>
</evidence>
<dbReference type="PROSITE" id="PS51257">
    <property type="entry name" value="PROKAR_LIPOPROTEIN"/>
    <property type="match status" value="1"/>
</dbReference>
<dbReference type="AlphaFoldDB" id="A0A1V9FPP0"/>
<dbReference type="EMBL" id="LWBP01000156">
    <property type="protein sequence ID" value="OQP60325.1"/>
    <property type="molecule type" value="Genomic_DNA"/>
</dbReference>
<protein>
    <recommendedName>
        <fullName evidence="5">DUF4352 domain-containing protein</fullName>
    </recommendedName>
</protein>
<feature type="region of interest" description="Disordered" evidence="1">
    <location>
        <begin position="21"/>
        <end position="54"/>
    </location>
</feature>
<keyword evidence="2" id="KW-0732">Signal</keyword>
<dbReference type="RefSeq" id="WP_081164434.1">
    <property type="nucleotide sequence ID" value="NZ_LWBP01000156.1"/>
</dbReference>
<dbReference type="OrthoDB" id="761686at2"/>
<keyword evidence="4" id="KW-1185">Reference proteome</keyword>
<comment type="caution">
    <text evidence="3">The sequence shown here is derived from an EMBL/GenBank/DDBJ whole genome shotgun (WGS) entry which is preliminary data.</text>
</comment>
<evidence type="ECO:0000256" key="1">
    <source>
        <dbReference type="SAM" id="MobiDB-lite"/>
    </source>
</evidence>